<comment type="caution">
    <text evidence="2">The sequence shown here is derived from an EMBL/GenBank/DDBJ whole genome shotgun (WGS) entry which is preliminary data.</text>
</comment>
<protein>
    <submittedName>
        <fullName evidence="2">Protein disulfide isomerase-like 1-5</fullName>
    </submittedName>
</protein>
<dbReference type="EMBL" id="NCVQ01000005">
    <property type="protein sequence ID" value="PWZ28313.1"/>
    <property type="molecule type" value="Genomic_DNA"/>
</dbReference>
<sequence length="172" mass="19391">MWATVFGNHDDMTFERPPEWFSPDGVPPRRSARWSPPQRPTRRPPPRLLTVTPAQGHGIHGLACGRSSNSHSGRARVRRLHDISTRGGLHLAEAYDFEDLESMVEEIAREIKTKKMFIYVDTAEENLAKPFLTLYGLQSEKSLFGILGETDSPELQEAPLLFCESEVADKGF</sequence>
<accession>A0A3L6F623</accession>
<keyword evidence="2" id="KW-0413">Isomerase</keyword>
<dbReference type="GO" id="GO:0016853">
    <property type="term" value="F:isomerase activity"/>
    <property type="evidence" value="ECO:0007669"/>
    <property type="project" value="UniProtKB-KW"/>
</dbReference>
<organism evidence="2">
    <name type="scientific">Zea mays</name>
    <name type="common">Maize</name>
    <dbReference type="NCBI Taxonomy" id="4577"/>
    <lineage>
        <taxon>Eukaryota</taxon>
        <taxon>Viridiplantae</taxon>
        <taxon>Streptophyta</taxon>
        <taxon>Embryophyta</taxon>
        <taxon>Tracheophyta</taxon>
        <taxon>Spermatophyta</taxon>
        <taxon>Magnoliopsida</taxon>
        <taxon>Liliopsida</taxon>
        <taxon>Poales</taxon>
        <taxon>Poaceae</taxon>
        <taxon>PACMAD clade</taxon>
        <taxon>Panicoideae</taxon>
        <taxon>Andropogonodae</taxon>
        <taxon>Andropogoneae</taxon>
        <taxon>Tripsacinae</taxon>
        <taxon>Zea</taxon>
    </lineage>
</organism>
<evidence type="ECO:0000313" key="2">
    <source>
        <dbReference type="EMBL" id="PWZ28313.1"/>
    </source>
</evidence>
<gene>
    <name evidence="2" type="primary">PDIL1-5_1</name>
    <name evidence="2" type="ORF">Zm00014a_009051</name>
</gene>
<reference evidence="2" key="1">
    <citation type="journal article" date="2018" name="Nat. Genet.">
        <title>Extensive intraspecific gene order and gene structural variations between Mo17 and other maize genomes.</title>
        <authorList>
            <person name="Sun S."/>
            <person name="Zhou Y."/>
            <person name="Chen J."/>
            <person name="Shi J."/>
            <person name="Zhao H."/>
            <person name="Zhao H."/>
            <person name="Song W."/>
            <person name="Zhang M."/>
            <person name="Cui Y."/>
            <person name="Dong X."/>
            <person name="Liu H."/>
            <person name="Ma X."/>
            <person name="Jiao Y."/>
            <person name="Wang B."/>
            <person name="Wei X."/>
            <person name="Stein J.C."/>
            <person name="Glaubitz J.C."/>
            <person name="Lu F."/>
            <person name="Yu G."/>
            <person name="Liang C."/>
            <person name="Fengler K."/>
            <person name="Li B."/>
            <person name="Rafalski A."/>
            <person name="Schnable P.S."/>
            <person name="Ware D.H."/>
            <person name="Buckler E.S."/>
            <person name="Lai J."/>
        </authorList>
    </citation>
    <scope>NUCLEOTIDE SEQUENCE [LARGE SCALE GENOMIC DNA]</scope>
    <source>
        <tissue evidence="2">Seedling</tissue>
    </source>
</reference>
<evidence type="ECO:0000256" key="1">
    <source>
        <dbReference type="SAM" id="MobiDB-lite"/>
    </source>
</evidence>
<dbReference type="AlphaFoldDB" id="A0A3L6F623"/>
<feature type="compositionally biased region" description="Basic and acidic residues" evidence="1">
    <location>
        <begin position="8"/>
        <end position="18"/>
    </location>
</feature>
<dbReference type="Proteomes" id="UP000251960">
    <property type="component" value="Chromosome 4"/>
</dbReference>
<dbReference type="Gene3D" id="3.40.30.10">
    <property type="entry name" value="Glutaredoxin"/>
    <property type="match status" value="1"/>
</dbReference>
<feature type="region of interest" description="Disordered" evidence="1">
    <location>
        <begin position="1"/>
        <end position="47"/>
    </location>
</feature>
<proteinExistence type="predicted"/>
<name>A0A3L6F623_MAIZE</name>